<feature type="transmembrane region" description="Helical" evidence="6">
    <location>
        <begin position="411"/>
        <end position="428"/>
    </location>
</feature>
<dbReference type="InterPro" id="IPR023171">
    <property type="entry name" value="Na/H_antiporter_dom_sf"/>
</dbReference>
<reference evidence="7" key="1">
    <citation type="submission" date="2023-07" db="EMBL/GenBank/DDBJ databases">
        <title>The genome sequence of Rhodocytophaga aerolata KACC 12507.</title>
        <authorList>
            <person name="Zhang X."/>
        </authorList>
    </citation>
    <scope>NUCLEOTIDE SEQUENCE</scope>
    <source>
        <strain evidence="7">KACC 12507</strain>
    </source>
</reference>
<keyword evidence="5 6" id="KW-0472">Membrane</keyword>
<evidence type="ECO:0000313" key="7">
    <source>
        <dbReference type="EMBL" id="MDO1445224.1"/>
    </source>
</evidence>
<dbReference type="InterPro" id="IPR004670">
    <property type="entry name" value="NhaA"/>
</dbReference>
<feature type="transmembrane region" description="Helical" evidence="6">
    <location>
        <begin position="166"/>
        <end position="185"/>
    </location>
</feature>
<proteinExistence type="inferred from homology"/>
<feature type="transmembrane region" description="Helical" evidence="6">
    <location>
        <begin position="134"/>
        <end position="154"/>
    </location>
</feature>
<dbReference type="NCBIfam" id="TIGR00773">
    <property type="entry name" value="NhaA"/>
    <property type="match status" value="1"/>
</dbReference>
<keyword evidence="2 6" id="KW-1003">Cell membrane</keyword>
<comment type="caution">
    <text evidence="7">The sequence shown here is derived from an EMBL/GenBank/DDBJ whole genome shotgun (WGS) entry which is preliminary data.</text>
</comment>
<feature type="transmembrane region" description="Helical" evidence="6">
    <location>
        <begin position="20"/>
        <end position="41"/>
    </location>
</feature>
<feature type="transmembrane region" description="Helical" evidence="6">
    <location>
        <begin position="109"/>
        <end position="128"/>
    </location>
</feature>
<keyword evidence="6" id="KW-0050">Antiport</keyword>
<name>A0ABT8R1G1_9BACT</name>
<dbReference type="RefSeq" id="WP_302036014.1">
    <property type="nucleotide sequence ID" value="NZ_JAUKPO010000001.1"/>
</dbReference>
<evidence type="ECO:0000256" key="6">
    <source>
        <dbReference type="HAMAP-Rule" id="MF_01844"/>
    </source>
</evidence>
<comment type="subcellular location">
    <subcellularLocation>
        <location evidence="1">Cell inner membrane</location>
        <topology evidence="1">Multi-pass membrane protein</topology>
    </subcellularLocation>
    <subcellularLocation>
        <location evidence="6">Cell membrane</location>
        <topology evidence="6">Multi-pass membrane protein</topology>
    </subcellularLocation>
</comment>
<evidence type="ECO:0000256" key="3">
    <source>
        <dbReference type="ARBA" id="ARBA00022692"/>
    </source>
</evidence>
<feature type="transmembrane region" description="Helical" evidence="6">
    <location>
        <begin position="215"/>
        <end position="230"/>
    </location>
</feature>
<evidence type="ECO:0000313" key="8">
    <source>
        <dbReference type="Proteomes" id="UP001168528"/>
    </source>
</evidence>
<feature type="transmembrane region" description="Helical" evidence="6">
    <location>
        <begin position="374"/>
        <end position="399"/>
    </location>
</feature>
<comment type="catalytic activity">
    <reaction evidence="6">
        <text>Na(+)(in) + 2 H(+)(out) = Na(+)(out) + 2 H(+)(in)</text>
        <dbReference type="Rhea" id="RHEA:29251"/>
        <dbReference type="ChEBI" id="CHEBI:15378"/>
        <dbReference type="ChEBI" id="CHEBI:29101"/>
    </reaction>
</comment>
<evidence type="ECO:0000256" key="5">
    <source>
        <dbReference type="ARBA" id="ARBA00023136"/>
    </source>
</evidence>
<dbReference type="PANTHER" id="PTHR30341:SF0">
    <property type="entry name" value="NA(+)_H(+) ANTIPORTER NHAA"/>
    <property type="match status" value="1"/>
</dbReference>
<feature type="transmembrane region" description="Helical" evidence="6">
    <location>
        <begin position="338"/>
        <end position="362"/>
    </location>
</feature>
<accession>A0ABT8R1G1</accession>
<feature type="transmembrane region" description="Helical" evidence="6">
    <location>
        <begin position="70"/>
        <end position="88"/>
    </location>
</feature>
<feature type="transmembrane region" description="Helical" evidence="6">
    <location>
        <begin position="308"/>
        <end position="326"/>
    </location>
</feature>
<dbReference type="PANTHER" id="PTHR30341">
    <property type="entry name" value="SODIUM ION/PROTON ANTIPORTER NHAA-RELATED"/>
    <property type="match status" value="1"/>
</dbReference>
<gene>
    <name evidence="6 7" type="primary">nhaA</name>
    <name evidence="7" type="ORF">Q0590_03125</name>
</gene>
<keyword evidence="6" id="KW-0813">Transport</keyword>
<keyword evidence="6" id="KW-0406">Ion transport</keyword>
<sequence>MQRKTVRIIQKLRRPFIQFIQLEQSSGIILIGVTFLSLMLANSQYSEPFLALWEKHLSINFENFHFDHSLLHWINDGLMAIFFLLVGLEIKRELLEGELSSVRQAMFPIFAALGGMIVPAIIYSLFNLNTATSSGWGIPMATDIAFALAILSLLSNRVPVSLKIFLTALAIIDDLGAVIVIAVFYTADLSLPYLFKALLVFLGLLLLNRIKVKKLFIYVVLGILLWYFMYESGVHATVAGVLLALTIPYKTMLPKDKLVHMLQNKFSQIRKNVPSPETTSRMIMEEIEEVVEKTSSVSQKLEHTLHGYVLYLIMPIFALANTGLVLETESFSEVLSPGGIGIFLGLVLGKPLGICLFCWLAVKTNISSFPEYTTWQHIIGAGFLGGIGFTMSIFITLLAFQNADQQNMAKLAVLFASLTAASIGYIILRNSKATIPDEQLEEEEIM</sequence>
<keyword evidence="6" id="KW-0915">Sodium</keyword>
<keyword evidence="3 6" id="KW-0812">Transmembrane</keyword>
<dbReference type="Proteomes" id="UP001168528">
    <property type="component" value="Unassembled WGS sequence"/>
</dbReference>
<keyword evidence="4 6" id="KW-1133">Transmembrane helix</keyword>
<comment type="similarity">
    <text evidence="6">Belongs to the NhaA Na(+)/H(+) (TC 2.A.33) antiporter family.</text>
</comment>
<dbReference type="EMBL" id="JAUKPO010000001">
    <property type="protein sequence ID" value="MDO1445224.1"/>
    <property type="molecule type" value="Genomic_DNA"/>
</dbReference>
<evidence type="ECO:0000256" key="4">
    <source>
        <dbReference type="ARBA" id="ARBA00022989"/>
    </source>
</evidence>
<dbReference type="Pfam" id="PF06965">
    <property type="entry name" value="Na_H_antiport_1"/>
    <property type="match status" value="1"/>
</dbReference>
<feature type="transmembrane region" description="Helical" evidence="6">
    <location>
        <begin position="191"/>
        <end position="208"/>
    </location>
</feature>
<protein>
    <recommendedName>
        <fullName evidence="6">Na(+)/H(+) antiporter NhaA</fullName>
    </recommendedName>
    <alternativeName>
        <fullName evidence="6">Sodium/proton antiporter NhaA</fullName>
    </alternativeName>
</protein>
<comment type="function">
    <text evidence="6">Na(+)/H(+) antiporter that extrudes sodium in exchange for external protons.</text>
</comment>
<organism evidence="7 8">
    <name type="scientific">Rhodocytophaga aerolata</name>
    <dbReference type="NCBI Taxonomy" id="455078"/>
    <lineage>
        <taxon>Bacteria</taxon>
        <taxon>Pseudomonadati</taxon>
        <taxon>Bacteroidota</taxon>
        <taxon>Cytophagia</taxon>
        <taxon>Cytophagales</taxon>
        <taxon>Rhodocytophagaceae</taxon>
        <taxon>Rhodocytophaga</taxon>
    </lineage>
</organism>
<evidence type="ECO:0000256" key="2">
    <source>
        <dbReference type="ARBA" id="ARBA00022475"/>
    </source>
</evidence>
<keyword evidence="8" id="KW-1185">Reference proteome</keyword>
<dbReference type="HAMAP" id="MF_01844">
    <property type="entry name" value="NhaA"/>
    <property type="match status" value="1"/>
</dbReference>
<evidence type="ECO:0000256" key="1">
    <source>
        <dbReference type="ARBA" id="ARBA00004429"/>
    </source>
</evidence>
<keyword evidence="6" id="KW-0739">Sodium transport</keyword>
<dbReference type="Gene3D" id="1.20.1530.10">
    <property type="entry name" value="Na+/H+ antiporter like domain"/>
    <property type="match status" value="1"/>
</dbReference>